<evidence type="ECO:0000256" key="7">
    <source>
        <dbReference type="ARBA" id="ARBA00023136"/>
    </source>
</evidence>
<keyword evidence="4 10" id="KW-0812">Transmembrane</keyword>
<evidence type="ECO:0000256" key="10">
    <source>
        <dbReference type="HAMAP-Rule" id="MF_01043"/>
    </source>
</evidence>
<comment type="similarity">
    <text evidence="10">Belongs to the PlsY family.</text>
</comment>
<feature type="transmembrane region" description="Helical" evidence="10">
    <location>
        <begin position="6"/>
        <end position="24"/>
    </location>
</feature>
<evidence type="ECO:0000256" key="9">
    <source>
        <dbReference type="ARBA" id="ARBA00023264"/>
    </source>
</evidence>
<keyword evidence="3 10" id="KW-0808">Transferase</keyword>
<dbReference type="GO" id="GO:0005886">
    <property type="term" value="C:plasma membrane"/>
    <property type="evidence" value="ECO:0007669"/>
    <property type="project" value="UniProtKB-SubCell"/>
</dbReference>
<evidence type="ECO:0000313" key="12">
    <source>
        <dbReference type="Proteomes" id="UP000253570"/>
    </source>
</evidence>
<keyword evidence="1 10" id="KW-1003">Cell membrane</keyword>
<comment type="pathway">
    <text evidence="10">Lipid metabolism; phospholipid metabolism.</text>
</comment>
<evidence type="ECO:0000313" key="11">
    <source>
        <dbReference type="EMBL" id="RCL73481.1"/>
    </source>
</evidence>
<dbReference type="EC" id="2.3.1.275" evidence="10"/>
<dbReference type="SMART" id="SM01207">
    <property type="entry name" value="G3P_acyltransf"/>
    <property type="match status" value="1"/>
</dbReference>
<feature type="transmembrane region" description="Helical" evidence="10">
    <location>
        <begin position="176"/>
        <end position="194"/>
    </location>
</feature>
<keyword evidence="8 10" id="KW-0594">Phospholipid biosynthesis</keyword>
<dbReference type="GO" id="GO:0008654">
    <property type="term" value="P:phospholipid biosynthetic process"/>
    <property type="evidence" value="ECO:0007669"/>
    <property type="project" value="UniProtKB-UniRule"/>
</dbReference>
<evidence type="ECO:0000256" key="2">
    <source>
        <dbReference type="ARBA" id="ARBA00022516"/>
    </source>
</evidence>
<keyword evidence="11" id="KW-0012">Acyltransferase</keyword>
<comment type="subunit">
    <text evidence="10">Probably interacts with PlsX.</text>
</comment>
<feature type="transmembrane region" description="Helical" evidence="10">
    <location>
        <begin position="106"/>
        <end position="130"/>
    </location>
</feature>
<evidence type="ECO:0000256" key="3">
    <source>
        <dbReference type="ARBA" id="ARBA00022679"/>
    </source>
</evidence>
<dbReference type="InterPro" id="IPR003811">
    <property type="entry name" value="G3P_acylTferase_PlsY"/>
</dbReference>
<dbReference type="NCBIfam" id="TIGR00023">
    <property type="entry name" value="glycerol-3-phosphate 1-O-acyltransferase PlsY"/>
    <property type="match status" value="1"/>
</dbReference>
<comment type="function">
    <text evidence="10">Catalyzes the transfer of an acyl group from acyl-phosphate (acyl-PO(4)) to glycerol-3-phosphate (G3P) to form lysophosphatidic acid (LPA). This enzyme utilizes acyl-phosphate as fatty acyl donor, but not acyl-CoA or acyl-ACP.</text>
</comment>
<feature type="transmembrane region" description="Helical" evidence="10">
    <location>
        <begin position="136"/>
        <end position="155"/>
    </location>
</feature>
<keyword evidence="9 10" id="KW-1208">Phospholipid metabolism</keyword>
<dbReference type="HAMAP" id="MF_01043">
    <property type="entry name" value="PlsY"/>
    <property type="match status" value="1"/>
</dbReference>
<comment type="subcellular location">
    <subcellularLocation>
        <location evidence="10">Cell membrane</location>
        <topology evidence="10">Multi-pass membrane protein</topology>
    </subcellularLocation>
</comment>
<dbReference type="Pfam" id="PF02660">
    <property type="entry name" value="G3P_acyltransf"/>
    <property type="match status" value="1"/>
</dbReference>
<gene>
    <name evidence="10 11" type="primary">plsY</name>
    <name evidence="11" type="ORF">DBW71_03105</name>
</gene>
<proteinExistence type="inferred from homology"/>
<dbReference type="PANTHER" id="PTHR30309">
    <property type="entry name" value="INNER MEMBRANE PROTEIN YGIH"/>
    <property type="match status" value="1"/>
</dbReference>
<organism evidence="11 12">
    <name type="scientific">PS1 clade bacterium</name>
    <dbReference type="NCBI Taxonomy" id="2175152"/>
    <lineage>
        <taxon>Bacteria</taxon>
        <taxon>Pseudomonadati</taxon>
        <taxon>Pseudomonadota</taxon>
        <taxon>Alphaproteobacteria</taxon>
        <taxon>PS1 clade</taxon>
    </lineage>
</organism>
<evidence type="ECO:0000256" key="1">
    <source>
        <dbReference type="ARBA" id="ARBA00022475"/>
    </source>
</evidence>
<keyword evidence="7 10" id="KW-0472">Membrane</keyword>
<dbReference type="EMBL" id="QOQD01000006">
    <property type="protein sequence ID" value="RCL73481.1"/>
    <property type="molecule type" value="Genomic_DNA"/>
</dbReference>
<dbReference type="GO" id="GO:0043772">
    <property type="term" value="F:acyl-phosphate glycerol-3-phosphate acyltransferase activity"/>
    <property type="evidence" value="ECO:0007669"/>
    <property type="project" value="UniProtKB-UniRule"/>
</dbReference>
<evidence type="ECO:0000256" key="8">
    <source>
        <dbReference type="ARBA" id="ARBA00023209"/>
    </source>
</evidence>
<dbReference type="PANTHER" id="PTHR30309:SF0">
    <property type="entry name" value="GLYCEROL-3-PHOSPHATE ACYLTRANSFERASE-RELATED"/>
    <property type="match status" value="1"/>
</dbReference>
<name>A0A368DQK8_9PROT</name>
<reference evidence="11 12" key="1">
    <citation type="journal article" date="2018" name="Microbiome">
        <title>Fine metagenomic profile of the Mediterranean stratified and mixed water columns revealed by assembly and recruitment.</title>
        <authorList>
            <person name="Haro-Moreno J.M."/>
            <person name="Lopez-Perez M."/>
            <person name="De La Torre J.R."/>
            <person name="Picazo A."/>
            <person name="Camacho A."/>
            <person name="Rodriguez-Valera F."/>
        </authorList>
    </citation>
    <scope>NUCLEOTIDE SEQUENCE [LARGE SCALE GENOMIC DNA]</scope>
    <source>
        <strain evidence="11">MED-G57</strain>
    </source>
</reference>
<accession>A0A368DQK8</accession>
<comment type="catalytic activity">
    <reaction evidence="10">
        <text>an acyl phosphate + sn-glycerol 3-phosphate = a 1-acyl-sn-glycero-3-phosphate + phosphate</text>
        <dbReference type="Rhea" id="RHEA:34075"/>
        <dbReference type="ChEBI" id="CHEBI:43474"/>
        <dbReference type="ChEBI" id="CHEBI:57597"/>
        <dbReference type="ChEBI" id="CHEBI:57970"/>
        <dbReference type="ChEBI" id="CHEBI:59918"/>
        <dbReference type="EC" id="2.3.1.275"/>
    </reaction>
</comment>
<dbReference type="AlphaFoldDB" id="A0A368DQK8"/>
<evidence type="ECO:0000256" key="4">
    <source>
        <dbReference type="ARBA" id="ARBA00022692"/>
    </source>
</evidence>
<keyword evidence="6 10" id="KW-0443">Lipid metabolism</keyword>
<dbReference type="UniPathway" id="UPA00085"/>
<protein>
    <recommendedName>
        <fullName evidence="10">Glycerol-3-phosphate acyltransferase</fullName>
    </recommendedName>
    <alternativeName>
        <fullName evidence="10">Acyl-PO4 G3P acyltransferase</fullName>
    </alternativeName>
    <alternativeName>
        <fullName evidence="10">Acyl-phosphate--glycerol-3-phosphate acyltransferase</fullName>
    </alternativeName>
    <alternativeName>
        <fullName evidence="10">G3P acyltransferase</fullName>
        <shortName evidence="10">GPAT</shortName>
        <ecNumber evidence="10">2.3.1.275</ecNumber>
    </alternativeName>
    <alternativeName>
        <fullName evidence="10">Lysophosphatidic acid synthase</fullName>
        <shortName evidence="10">LPA synthase</shortName>
    </alternativeName>
</protein>
<dbReference type="Proteomes" id="UP000253570">
    <property type="component" value="Unassembled WGS sequence"/>
</dbReference>
<sequence length="210" mass="23648">MTLFILSLIISYLFGSIPFGLLLTKKFLKIDIREIGSKNIGATNVLRTGNKKIALLTLFFDFCKGLIPLLVAIFLNINNPIIIGFAAFIGHIFPIWIKFSGGKGVATYIGIITIISPIASISFLTIWIVIFLIFRYSSLSSIICSICTPIIYLGSHYILTNTQIINKLSSFNQDNFNINLIFILFMSTILIYRHNENIKRFLNGSEIKIK</sequence>
<keyword evidence="2 10" id="KW-0444">Lipid biosynthesis</keyword>
<comment type="caution">
    <text evidence="11">The sequence shown here is derived from an EMBL/GenBank/DDBJ whole genome shotgun (WGS) entry which is preliminary data.</text>
</comment>
<evidence type="ECO:0000256" key="5">
    <source>
        <dbReference type="ARBA" id="ARBA00022989"/>
    </source>
</evidence>
<evidence type="ECO:0000256" key="6">
    <source>
        <dbReference type="ARBA" id="ARBA00023098"/>
    </source>
</evidence>
<keyword evidence="5 10" id="KW-1133">Transmembrane helix</keyword>